<reference evidence="3 4" key="1">
    <citation type="submission" date="2021-04" db="EMBL/GenBank/DDBJ databases">
        <title>Genome analysis of Polyangium sp.</title>
        <authorList>
            <person name="Li Y."/>
            <person name="Wang J."/>
        </authorList>
    </citation>
    <scope>NUCLEOTIDE SEQUENCE [LARGE SCALE GENOMIC DNA]</scope>
    <source>
        <strain evidence="3 4">SDU14</strain>
    </source>
</reference>
<evidence type="ECO:0000313" key="3">
    <source>
        <dbReference type="EMBL" id="MDC3983216.1"/>
    </source>
</evidence>
<gene>
    <name evidence="3" type="ORF">KEG57_22075</name>
</gene>
<feature type="compositionally biased region" description="Pro residues" evidence="1">
    <location>
        <begin position="374"/>
        <end position="384"/>
    </location>
</feature>
<keyword evidence="4" id="KW-1185">Reference proteome</keyword>
<feature type="compositionally biased region" description="Pro residues" evidence="1">
    <location>
        <begin position="194"/>
        <end position="203"/>
    </location>
</feature>
<feature type="compositionally biased region" description="Low complexity" evidence="1">
    <location>
        <begin position="25"/>
        <end position="37"/>
    </location>
</feature>
<feature type="compositionally biased region" description="Low complexity" evidence="1">
    <location>
        <begin position="385"/>
        <end position="411"/>
    </location>
</feature>
<feature type="region of interest" description="Disordered" evidence="1">
    <location>
        <begin position="25"/>
        <end position="46"/>
    </location>
</feature>
<comment type="caution">
    <text evidence="3">The sequence shown here is derived from an EMBL/GenBank/DDBJ whole genome shotgun (WGS) entry which is preliminary data.</text>
</comment>
<feature type="region of interest" description="Disordered" evidence="1">
    <location>
        <begin position="148"/>
        <end position="225"/>
    </location>
</feature>
<dbReference type="EMBL" id="JAGTJJ010000012">
    <property type="protein sequence ID" value="MDC3983216.1"/>
    <property type="molecule type" value="Genomic_DNA"/>
</dbReference>
<feature type="signal peptide" evidence="2">
    <location>
        <begin position="1"/>
        <end position="25"/>
    </location>
</feature>
<organism evidence="3 4">
    <name type="scientific">Polyangium jinanense</name>
    <dbReference type="NCBI Taxonomy" id="2829994"/>
    <lineage>
        <taxon>Bacteria</taxon>
        <taxon>Pseudomonadati</taxon>
        <taxon>Myxococcota</taxon>
        <taxon>Polyangia</taxon>
        <taxon>Polyangiales</taxon>
        <taxon>Polyangiaceae</taxon>
        <taxon>Polyangium</taxon>
    </lineage>
</organism>
<feature type="region of interest" description="Disordered" evidence="1">
    <location>
        <begin position="365"/>
        <end position="411"/>
    </location>
</feature>
<keyword evidence="2" id="KW-0732">Signal</keyword>
<protein>
    <submittedName>
        <fullName evidence="3">Uncharacterized protein</fullName>
    </submittedName>
</protein>
<sequence>MRPSRASLLASLFCLSSLVLPSAHAAPPAKPAKAQKAPEPPPLPPAQARLWIVAPTMTGPWTMRIDNEGTVPLRVPADPRLLRFEIEIEGEKKPTTCELPKALKPSSFPESRALLLGPGQSYVEPFDPRLFCFGKAADALRPGVTLHARLGWDPPKKTSKKPPEPPFAAESTEREPTVAPQPQILAPAIVLGESPPPPPPPPQAANGSTNGTKPADGKPPAPAPIVDERAGRLEITADAWKDVAAPNGVSLTVTAKNAGLRPIFVALRPWMFSFRVDGPYGHTKSCLGDPPRGLPRDAFRTLKPGASTSFTILLHEVCPRGTFPRPGLYRVTTTLNAGETVEGAEAYTAELFTKTPTLLRLASAPEPFFAEPPKALPPPPPPPADTSASPDAPQSPEATPAAPSAPAPTDK</sequence>
<dbReference type="AlphaFoldDB" id="A0A9X3X853"/>
<dbReference type="Proteomes" id="UP001151081">
    <property type="component" value="Unassembled WGS sequence"/>
</dbReference>
<dbReference type="RefSeq" id="WP_272458780.1">
    <property type="nucleotide sequence ID" value="NZ_JAGTJJ010000012.1"/>
</dbReference>
<evidence type="ECO:0000313" key="4">
    <source>
        <dbReference type="Proteomes" id="UP001151081"/>
    </source>
</evidence>
<feature type="chain" id="PRO_5040760651" evidence="2">
    <location>
        <begin position="26"/>
        <end position="411"/>
    </location>
</feature>
<accession>A0A9X3X853</accession>
<evidence type="ECO:0000256" key="1">
    <source>
        <dbReference type="SAM" id="MobiDB-lite"/>
    </source>
</evidence>
<evidence type="ECO:0000256" key="2">
    <source>
        <dbReference type="SAM" id="SignalP"/>
    </source>
</evidence>
<name>A0A9X3X853_9BACT</name>
<proteinExistence type="predicted"/>